<protein>
    <submittedName>
        <fullName evidence="1">Uncharacterized protein</fullName>
    </submittedName>
</protein>
<evidence type="ECO:0000313" key="3">
    <source>
        <dbReference type="Proteomes" id="UP001458880"/>
    </source>
</evidence>
<reference evidence="1 3" key="2">
    <citation type="journal article" date="2024" name="BMC Genomics">
        <title>De novo assembly and annotation of Popillia japonica's genome with initial clues to its potential as an invasive pest.</title>
        <authorList>
            <person name="Cucini C."/>
            <person name="Boschi S."/>
            <person name="Funari R."/>
            <person name="Cardaioli E."/>
            <person name="Iannotti N."/>
            <person name="Marturano G."/>
            <person name="Paoli F."/>
            <person name="Bruttini M."/>
            <person name="Carapelli A."/>
            <person name="Frati F."/>
            <person name="Nardi F."/>
        </authorList>
    </citation>
    <scope>NUCLEOTIDE SEQUENCE [LARGE SCALE GENOMIC DNA]</scope>
    <source>
        <strain evidence="1">DMR45628</strain>
    </source>
</reference>
<sequence length="141" mass="16355">MKKHSIFNWIWLIRKNFNGYFTSSEVPDTSDVVDPKKLFPYSPANASAATSSEDYSADDHPLIGVKKKLLSEDNQQELTKIRNMLQQILLFETEFQEWIERDDDLLPPHSDDSVLKDETGIGETKVKHEEAITSFNMYKMR</sequence>
<gene>
    <name evidence="2" type="ORF">QE152_g40602</name>
    <name evidence="1" type="ORF">QE152_g40610</name>
</gene>
<dbReference type="EMBL" id="JASPKY010001245">
    <property type="protein sequence ID" value="KAK9675151.1"/>
    <property type="molecule type" value="Genomic_DNA"/>
</dbReference>
<dbReference type="Proteomes" id="UP001458880">
    <property type="component" value="Unassembled WGS sequence"/>
</dbReference>
<organism evidence="1 3">
    <name type="scientific">Popillia japonica</name>
    <name type="common">Japanese beetle</name>
    <dbReference type="NCBI Taxonomy" id="7064"/>
    <lineage>
        <taxon>Eukaryota</taxon>
        <taxon>Metazoa</taxon>
        <taxon>Ecdysozoa</taxon>
        <taxon>Arthropoda</taxon>
        <taxon>Hexapoda</taxon>
        <taxon>Insecta</taxon>
        <taxon>Pterygota</taxon>
        <taxon>Neoptera</taxon>
        <taxon>Endopterygota</taxon>
        <taxon>Coleoptera</taxon>
        <taxon>Polyphaga</taxon>
        <taxon>Scarabaeiformia</taxon>
        <taxon>Scarabaeidae</taxon>
        <taxon>Rutelinae</taxon>
        <taxon>Popillia</taxon>
    </lineage>
</organism>
<proteinExistence type="predicted"/>
<name>A0AAW1HFP7_POPJA</name>
<reference evidence="1" key="1">
    <citation type="submission" date="2023-05" db="EMBL/GenBank/DDBJ databases">
        <authorList>
            <person name="Nardi F."/>
            <person name="Carapelli A."/>
            <person name="Cucini C."/>
        </authorList>
    </citation>
    <scope>NUCLEOTIDE SEQUENCE</scope>
    <source>
        <strain evidence="1">DMR45628</strain>
        <tissue evidence="1">Testes</tissue>
    </source>
</reference>
<dbReference type="EMBL" id="JASPKY010001253">
    <property type="protein sequence ID" value="KAK9675140.1"/>
    <property type="molecule type" value="Genomic_DNA"/>
</dbReference>
<keyword evidence="3" id="KW-1185">Reference proteome</keyword>
<dbReference type="AlphaFoldDB" id="A0AAW1HFP7"/>
<evidence type="ECO:0000313" key="2">
    <source>
        <dbReference type="EMBL" id="KAK9675151.1"/>
    </source>
</evidence>
<accession>A0AAW1HFP7</accession>
<evidence type="ECO:0000313" key="1">
    <source>
        <dbReference type="EMBL" id="KAK9675140.1"/>
    </source>
</evidence>
<comment type="caution">
    <text evidence="1">The sequence shown here is derived from an EMBL/GenBank/DDBJ whole genome shotgun (WGS) entry which is preliminary data.</text>
</comment>